<dbReference type="RefSeq" id="WP_078933090.1">
    <property type="nucleotide sequence ID" value="NZ_FUWG01000008.1"/>
</dbReference>
<name>A0A1T4KHV0_TREPO</name>
<dbReference type="InterPro" id="IPR014756">
    <property type="entry name" value="Ig_E-set"/>
</dbReference>
<dbReference type="EMBL" id="FUWG01000008">
    <property type="protein sequence ID" value="SJZ41946.1"/>
    <property type="molecule type" value="Genomic_DNA"/>
</dbReference>
<dbReference type="InterPro" id="IPR006047">
    <property type="entry name" value="GH13_cat_dom"/>
</dbReference>
<dbReference type="PANTHER" id="PTHR10357:SF210">
    <property type="entry name" value="MALTODEXTRIN GLUCOSIDASE"/>
    <property type="match status" value="1"/>
</dbReference>
<protein>
    <submittedName>
        <fullName evidence="4">Glycosidase</fullName>
    </submittedName>
</protein>
<organism evidence="4 5">
    <name type="scientific">Treponema porcinum</name>
    <dbReference type="NCBI Taxonomy" id="261392"/>
    <lineage>
        <taxon>Bacteria</taxon>
        <taxon>Pseudomonadati</taxon>
        <taxon>Spirochaetota</taxon>
        <taxon>Spirochaetia</taxon>
        <taxon>Spirochaetales</taxon>
        <taxon>Treponemataceae</taxon>
        <taxon>Treponema</taxon>
    </lineage>
</organism>
<dbReference type="CDD" id="cd11338">
    <property type="entry name" value="AmyAc_CMD"/>
    <property type="match status" value="1"/>
</dbReference>
<dbReference type="SUPFAM" id="SSF51445">
    <property type="entry name" value="(Trans)glycosidases"/>
    <property type="match status" value="1"/>
</dbReference>
<sequence>MNLSAIYHQAFDAFCYPLDNNNLEITIKTGKDVERVFLHWADPFNGERHDGEFIWKSNCVEMTERRELQEHFLWSATVTPPAKRCRYFFSMESQGETAYFLETGFYTEEQFSRIRDFTGCFTFPWMNPADVNRTPEWAESAVFYQIFPSRFCRGKSSFQPEGLKPWGKYGEKAGWNDVYGGNLQGIIDRLDYLQSLGITGIYMTPINQARSQHKYDTKDYLTVDESFGTNETLRELVKKAHEHGIKIVLDGVFNHCGWDFFAWQDVLKNRQNSKYASWFMINDFNFELHEDYWKMHNSWDKKYFSFAFADFMPKLNTNNPEVREYLIGVSEKWVRDYDIDGIRMDVANEVSHLFVQEMRKAMLALKKDFYFIGEIWHNAQPWLRGNEFDSVMNYPLQNAILGFCEDSHTNAKDFEFAINRCYSMYSRQTNRVLFNQMDSHDTMRMITRFESNADRAKQALALLFSVPGTACIYYGTEILLEGGNDPDNRRCMPWKEIEAGRFDETLSFMKKLILLRKTHPALRSSIIQFNYGNENADGTKRLIRYTKTAENGGEKIEVIVNCSEKPVNIGNDGTVLLSQKLENGMLLDDGFMYRLIQ</sequence>
<keyword evidence="5" id="KW-1185">Reference proteome</keyword>
<dbReference type="Proteomes" id="UP000190423">
    <property type="component" value="Unassembled WGS sequence"/>
</dbReference>
<dbReference type="Gene3D" id="3.90.400.10">
    <property type="entry name" value="Oligo-1,6-glucosidase, Domain 2"/>
    <property type="match status" value="1"/>
</dbReference>
<evidence type="ECO:0000256" key="2">
    <source>
        <dbReference type="ARBA" id="ARBA00023295"/>
    </source>
</evidence>
<dbReference type="PANTHER" id="PTHR10357">
    <property type="entry name" value="ALPHA-AMYLASE FAMILY MEMBER"/>
    <property type="match status" value="1"/>
</dbReference>
<dbReference type="GeneID" id="78316475"/>
<dbReference type="AlphaFoldDB" id="A0A1T4KHV0"/>
<dbReference type="InterPro" id="IPR045857">
    <property type="entry name" value="O16G_dom_2"/>
</dbReference>
<proteinExistence type="predicted"/>
<dbReference type="OrthoDB" id="9805159at2"/>
<dbReference type="InterPro" id="IPR017853">
    <property type="entry name" value="GH"/>
</dbReference>
<dbReference type="Pfam" id="PF02903">
    <property type="entry name" value="Alpha-amylase_N"/>
    <property type="match status" value="1"/>
</dbReference>
<dbReference type="Pfam" id="PF00128">
    <property type="entry name" value="Alpha-amylase"/>
    <property type="match status" value="1"/>
</dbReference>
<dbReference type="CDD" id="cd02857">
    <property type="entry name" value="E_set_CDase_PDE_N"/>
    <property type="match status" value="1"/>
</dbReference>
<dbReference type="GO" id="GO:0004553">
    <property type="term" value="F:hydrolase activity, hydrolyzing O-glycosyl compounds"/>
    <property type="evidence" value="ECO:0007669"/>
    <property type="project" value="InterPro"/>
</dbReference>
<feature type="domain" description="Glycosyl hydrolase family 13 catalytic" evidence="3">
    <location>
        <begin position="145"/>
        <end position="516"/>
    </location>
</feature>
<dbReference type="Gene3D" id="2.60.40.10">
    <property type="entry name" value="Immunoglobulins"/>
    <property type="match status" value="1"/>
</dbReference>
<reference evidence="4 5" key="1">
    <citation type="submission" date="2017-02" db="EMBL/GenBank/DDBJ databases">
        <authorList>
            <person name="Peterson S.W."/>
        </authorList>
    </citation>
    <scope>NUCLEOTIDE SEQUENCE [LARGE SCALE GENOMIC DNA]</scope>
    <source>
        <strain evidence="4 5">ATCC BAA-908</strain>
    </source>
</reference>
<evidence type="ECO:0000256" key="1">
    <source>
        <dbReference type="ARBA" id="ARBA00022801"/>
    </source>
</evidence>
<evidence type="ECO:0000259" key="3">
    <source>
        <dbReference type="SMART" id="SM00642"/>
    </source>
</evidence>
<gene>
    <name evidence="4" type="ORF">SAMN02745149_01176</name>
</gene>
<accession>A0A1T4KHV0</accession>
<keyword evidence="2 4" id="KW-0326">Glycosidase</keyword>
<dbReference type="SMART" id="SM00642">
    <property type="entry name" value="Aamy"/>
    <property type="match status" value="1"/>
</dbReference>
<dbReference type="InterPro" id="IPR004185">
    <property type="entry name" value="Glyco_hydro_13_lg-like_dom"/>
</dbReference>
<evidence type="ECO:0000313" key="5">
    <source>
        <dbReference type="Proteomes" id="UP000190423"/>
    </source>
</evidence>
<dbReference type="InterPro" id="IPR013783">
    <property type="entry name" value="Ig-like_fold"/>
</dbReference>
<keyword evidence="1" id="KW-0378">Hydrolase</keyword>
<dbReference type="SUPFAM" id="SSF81296">
    <property type="entry name" value="E set domains"/>
    <property type="match status" value="1"/>
</dbReference>
<dbReference type="GO" id="GO:0005975">
    <property type="term" value="P:carbohydrate metabolic process"/>
    <property type="evidence" value="ECO:0007669"/>
    <property type="project" value="InterPro"/>
</dbReference>
<evidence type="ECO:0000313" key="4">
    <source>
        <dbReference type="EMBL" id="SJZ41946.1"/>
    </source>
</evidence>
<dbReference type="STRING" id="261392.SAMN02745149_01176"/>
<dbReference type="Gene3D" id="3.20.20.80">
    <property type="entry name" value="Glycosidases"/>
    <property type="match status" value="2"/>
</dbReference>